<keyword evidence="2" id="KW-0472">Membrane</keyword>
<keyword evidence="2" id="KW-0812">Transmembrane</keyword>
<keyword evidence="2" id="KW-1133">Transmembrane helix</keyword>
<dbReference type="OrthoDB" id="66620at2759"/>
<proteinExistence type="predicted"/>
<dbReference type="PANTHER" id="PTHR19241">
    <property type="entry name" value="ATP-BINDING CASSETTE TRANSPORTER"/>
    <property type="match status" value="1"/>
</dbReference>
<organism evidence="4 6">
    <name type="scientific">Cucumis melo var. makuwa</name>
    <name type="common">Oriental melon</name>
    <dbReference type="NCBI Taxonomy" id="1194695"/>
    <lineage>
        <taxon>Eukaryota</taxon>
        <taxon>Viridiplantae</taxon>
        <taxon>Streptophyta</taxon>
        <taxon>Embryophyta</taxon>
        <taxon>Tracheophyta</taxon>
        <taxon>Spermatophyta</taxon>
        <taxon>Magnoliopsida</taxon>
        <taxon>eudicotyledons</taxon>
        <taxon>Gunneridae</taxon>
        <taxon>Pentapetalae</taxon>
        <taxon>rosids</taxon>
        <taxon>fabids</taxon>
        <taxon>Cucurbitales</taxon>
        <taxon>Cucurbitaceae</taxon>
        <taxon>Benincaseae</taxon>
        <taxon>Cucumis</taxon>
    </lineage>
</organism>
<evidence type="ECO:0000313" key="6">
    <source>
        <dbReference type="Proteomes" id="UP000321947"/>
    </source>
</evidence>
<sequence length="88" mass="9851">MMSGCNQDPIHLASVSPNQATATILSGLFYSFWNLFIGFCLPPNENFYMVEMVYSWICPVSWSLYGLVTSQFADIKTKVDAGDIWPSS</sequence>
<reference evidence="5 6" key="1">
    <citation type="submission" date="2019-08" db="EMBL/GenBank/DDBJ databases">
        <title>Draft genome sequences of two oriental melons (Cucumis melo L. var makuwa).</title>
        <authorList>
            <person name="Kwon S.-Y."/>
        </authorList>
    </citation>
    <scope>NUCLEOTIDE SEQUENCE [LARGE SCALE GENOMIC DNA]</scope>
    <source>
        <strain evidence="6">cv. Chang Bougi</strain>
        <strain evidence="5">cv. SW 3</strain>
        <tissue evidence="4">Leaf</tissue>
    </source>
</reference>
<dbReference type="EMBL" id="SSTD01012658">
    <property type="protein sequence ID" value="TYK08487.1"/>
    <property type="molecule type" value="Genomic_DNA"/>
</dbReference>
<dbReference type="EMBL" id="SSTE01011678">
    <property type="protein sequence ID" value="KAA0050865.1"/>
    <property type="molecule type" value="Genomic_DNA"/>
</dbReference>
<accession>A0A5D3C956</accession>
<dbReference type="Proteomes" id="UP000321393">
    <property type="component" value="Unassembled WGS sequence"/>
</dbReference>
<dbReference type="AlphaFoldDB" id="A0A5D3C956"/>
<keyword evidence="1" id="KW-0813">Transport</keyword>
<evidence type="ECO:0000313" key="3">
    <source>
        <dbReference type="EMBL" id="KAA0050865.1"/>
    </source>
</evidence>
<feature type="transmembrane region" description="Helical" evidence="2">
    <location>
        <begin position="20"/>
        <end position="41"/>
    </location>
</feature>
<protein>
    <submittedName>
        <fullName evidence="4">ABC transporter G family member 38</fullName>
    </submittedName>
</protein>
<dbReference type="STRING" id="1194695.A0A5D3C956"/>
<evidence type="ECO:0000313" key="5">
    <source>
        <dbReference type="Proteomes" id="UP000321393"/>
    </source>
</evidence>
<comment type="caution">
    <text evidence="4">The sequence shown here is derived from an EMBL/GenBank/DDBJ whole genome shotgun (WGS) entry which is preliminary data.</text>
</comment>
<name>A0A5D3C956_CUCMM</name>
<dbReference type="Proteomes" id="UP000321947">
    <property type="component" value="Unassembled WGS sequence"/>
</dbReference>
<evidence type="ECO:0000256" key="2">
    <source>
        <dbReference type="SAM" id="Phobius"/>
    </source>
</evidence>
<evidence type="ECO:0000313" key="4">
    <source>
        <dbReference type="EMBL" id="TYK08487.1"/>
    </source>
</evidence>
<evidence type="ECO:0000256" key="1">
    <source>
        <dbReference type="ARBA" id="ARBA00022448"/>
    </source>
</evidence>
<gene>
    <name evidence="4" type="ORF">E5676_scaffold323G00130</name>
    <name evidence="3" type="ORF">E6C27_scaffold404G001360</name>
</gene>